<sequence>MSQASFNIFRISGNLSRLTHQLTLAYKDILPFLPPTQTKSIKNFRNIHYKTLVLKSLNYENNERLAASCILQRRQTYKLNDDEIEQFLLAINSI</sequence>
<dbReference type="Proteomes" id="UP000183832">
    <property type="component" value="Unassembled WGS sequence"/>
</dbReference>
<proteinExistence type="predicted"/>
<protein>
    <submittedName>
        <fullName evidence="1">CLUMA_CG011743, isoform A</fullName>
    </submittedName>
</protein>
<keyword evidence="2" id="KW-1185">Reference proteome</keyword>
<organism evidence="1 2">
    <name type="scientific">Clunio marinus</name>
    <dbReference type="NCBI Taxonomy" id="568069"/>
    <lineage>
        <taxon>Eukaryota</taxon>
        <taxon>Metazoa</taxon>
        <taxon>Ecdysozoa</taxon>
        <taxon>Arthropoda</taxon>
        <taxon>Hexapoda</taxon>
        <taxon>Insecta</taxon>
        <taxon>Pterygota</taxon>
        <taxon>Neoptera</taxon>
        <taxon>Endopterygota</taxon>
        <taxon>Diptera</taxon>
        <taxon>Nematocera</taxon>
        <taxon>Chironomoidea</taxon>
        <taxon>Chironomidae</taxon>
        <taxon>Clunio</taxon>
    </lineage>
</organism>
<evidence type="ECO:0000313" key="1">
    <source>
        <dbReference type="EMBL" id="CRK98384.1"/>
    </source>
</evidence>
<dbReference type="AlphaFoldDB" id="A0A1J1IDU0"/>
<gene>
    <name evidence="1" type="ORF">CLUMA_CG011743</name>
</gene>
<dbReference type="EMBL" id="CVRI01000047">
    <property type="protein sequence ID" value="CRK98384.1"/>
    <property type="molecule type" value="Genomic_DNA"/>
</dbReference>
<accession>A0A1J1IDU0</accession>
<name>A0A1J1IDU0_9DIPT</name>
<evidence type="ECO:0000313" key="2">
    <source>
        <dbReference type="Proteomes" id="UP000183832"/>
    </source>
</evidence>
<reference evidence="1 2" key="1">
    <citation type="submission" date="2015-04" db="EMBL/GenBank/DDBJ databases">
        <authorList>
            <person name="Syromyatnikov M.Y."/>
            <person name="Popov V.N."/>
        </authorList>
    </citation>
    <scope>NUCLEOTIDE SEQUENCE [LARGE SCALE GENOMIC DNA]</scope>
</reference>